<evidence type="ECO:0000256" key="2">
    <source>
        <dbReference type="ARBA" id="ARBA00022980"/>
    </source>
</evidence>
<dbReference type="NCBIfam" id="TIGR01023">
    <property type="entry name" value="rpmG_bact"/>
    <property type="match status" value="1"/>
</dbReference>
<dbReference type="EMBL" id="CP001634">
    <property type="protein sequence ID" value="ACR80527.1"/>
    <property type="molecule type" value="Genomic_DNA"/>
</dbReference>
<dbReference type="GO" id="GO:0003735">
    <property type="term" value="F:structural constituent of ribosome"/>
    <property type="evidence" value="ECO:0007669"/>
    <property type="project" value="InterPro"/>
</dbReference>
<dbReference type="AlphaFoldDB" id="C5CGE6"/>
<dbReference type="InterPro" id="IPR001705">
    <property type="entry name" value="Ribosomal_bL33"/>
</dbReference>
<organism evidence="6 7">
    <name type="scientific">Kosmotoga olearia (strain ATCC BAA-1733 / DSM 21960 / TBF 19.5.1)</name>
    <dbReference type="NCBI Taxonomy" id="521045"/>
    <lineage>
        <taxon>Bacteria</taxon>
        <taxon>Thermotogati</taxon>
        <taxon>Thermotogota</taxon>
        <taxon>Thermotogae</taxon>
        <taxon>Kosmotogales</taxon>
        <taxon>Kosmotogaceae</taxon>
        <taxon>Kosmotoga</taxon>
    </lineage>
</organism>
<dbReference type="RefSeq" id="WP_015869170.1">
    <property type="nucleotide sequence ID" value="NC_012785.1"/>
</dbReference>
<dbReference type="HAMAP" id="MF_00294">
    <property type="entry name" value="Ribosomal_bL33"/>
    <property type="match status" value="1"/>
</dbReference>
<accession>C5CGE6</accession>
<evidence type="ECO:0000256" key="1">
    <source>
        <dbReference type="ARBA" id="ARBA00007596"/>
    </source>
</evidence>
<keyword evidence="7" id="KW-1185">Reference proteome</keyword>
<sequence>MAKKTKSNKILVTLKCTECGTRNYYRFKDRRKKYKLDSRKYCPRCRKHTLHKESK</sequence>
<dbReference type="Proteomes" id="UP000002382">
    <property type="component" value="Chromosome"/>
</dbReference>
<dbReference type="HOGENOM" id="CLU_190949_0_2_0"/>
<protein>
    <recommendedName>
        <fullName evidence="4 5">Large ribosomal subunit protein bL33</fullName>
    </recommendedName>
</protein>
<evidence type="ECO:0000256" key="3">
    <source>
        <dbReference type="ARBA" id="ARBA00023274"/>
    </source>
</evidence>
<keyword evidence="2 5" id="KW-0689">Ribosomal protein</keyword>
<keyword evidence="3 5" id="KW-0687">Ribonucleoprotein</keyword>
<dbReference type="SUPFAM" id="SSF57829">
    <property type="entry name" value="Zn-binding ribosomal proteins"/>
    <property type="match status" value="1"/>
</dbReference>
<dbReference type="GO" id="GO:1990904">
    <property type="term" value="C:ribonucleoprotein complex"/>
    <property type="evidence" value="ECO:0007669"/>
    <property type="project" value="UniProtKB-KW"/>
</dbReference>
<dbReference type="NCBIfam" id="NF001860">
    <property type="entry name" value="PRK00595.1"/>
    <property type="match status" value="1"/>
</dbReference>
<evidence type="ECO:0000313" key="7">
    <source>
        <dbReference type="Proteomes" id="UP000002382"/>
    </source>
</evidence>
<dbReference type="GO" id="GO:0006412">
    <property type="term" value="P:translation"/>
    <property type="evidence" value="ECO:0007669"/>
    <property type="project" value="UniProtKB-UniRule"/>
</dbReference>
<proteinExistence type="inferred from homology"/>
<name>C5CGE6_KOSOT</name>
<evidence type="ECO:0000313" key="6">
    <source>
        <dbReference type="EMBL" id="ACR80527.1"/>
    </source>
</evidence>
<dbReference type="STRING" id="521045.Kole_1845"/>
<evidence type="ECO:0000256" key="5">
    <source>
        <dbReference type="HAMAP-Rule" id="MF_00294"/>
    </source>
</evidence>
<dbReference type="Gene3D" id="2.20.28.120">
    <property type="entry name" value="Ribosomal protein L33"/>
    <property type="match status" value="1"/>
</dbReference>
<gene>
    <name evidence="5" type="primary">rpmG</name>
    <name evidence="6" type="ordered locus">Kole_1845</name>
</gene>
<dbReference type="Pfam" id="PF00471">
    <property type="entry name" value="Ribosomal_L33"/>
    <property type="match status" value="1"/>
</dbReference>
<dbReference type="InterPro" id="IPR011332">
    <property type="entry name" value="Ribosomal_zn-bd"/>
</dbReference>
<dbReference type="NCBIfam" id="NF001764">
    <property type="entry name" value="PRK00504.1"/>
    <property type="match status" value="1"/>
</dbReference>
<dbReference type="eggNOG" id="COG0267">
    <property type="taxonomic scope" value="Bacteria"/>
</dbReference>
<comment type="similarity">
    <text evidence="1 5">Belongs to the bacterial ribosomal protein bL33 family.</text>
</comment>
<evidence type="ECO:0000256" key="4">
    <source>
        <dbReference type="ARBA" id="ARBA00035176"/>
    </source>
</evidence>
<dbReference type="KEGG" id="kol:Kole_1845"/>
<reference evidence="6 7" key="2">
    <citation type="journal article" date="2011" name="J. Bacteriol.">
        <title>Genome Sequence of Kosmotoga olearia Strain TBF 19.5.1, a Thermophilic Bacterium with a Wide Growth Temperature Range, Isolated from the Troll B Oil Platform in the North Sea.</title>
        <authorList>
            <person name="Swithers K.S."/>
            <person name="Dipippo J.L."/>
            <person name="Bruce D.C."/>
            <person name="Detter C."/>
            <person name="Tapia R."/>
            <person name="Han S."/>
            <person name="Goodwin L.A."/>
            <person name="Han J."/>
            <person name="Woyke T."/>
            <person name="Pitluck S."/>
            <person name="Pennacchio L."/>
            <person name="Nolan M."/>
            <person name="Mikhailova N."/>
            <person name="Land M.L."/>
            <person name="Nesbo C.L."/>
            <person name="Gogarten J.P."/>
            <person name="Noll K.M."/>
        </authorList>
    </citation>
    <scope>NUCLEOTIDE SEQUENCE [LARGE SCALE GENOMIC DNA]</scope>
    <source>
        <strain evidence="7">ATCC BAA-1733 / DSM 21960 / TBF 19.5.1</strain>
    </source>
</reference>
<reference evidence="6 7" key="1">
    <citation type="submission" date="2009-06" db="EMBL/GenBank/DDBJ databases">
        <title>Complete sequence of Thermotogales bacterium TBF 19.5.1.</title>
        <authorList>
            <consortium name="US DOE Joint Genome Institute"/>
            <person name="Lucas S."/>
            <person name="Copeland A."/>
            <person name="Lapidus A."/>
            <person name="Glavina del Rio T."/>
            <person name="Tice H."/>
            <person name="Bruce D."/>
            <person name="Goodwin L."/>
            <person name="Pitluck S."/>
            <person name="Chertkov O."/>
            <person name="Brettin T."/>
            <person name="Detter J.C."/>
            <person name="Han C."/>
            <person name="Schmutz J."/>
            <person name="Larimer F."/>
            <person name="Land M."/>
            <person name="Hauser L."/>
            <person name="Kyrpides N."/>
            <person name="Ovchinnikova G."/>
            <person name="Noll K."/>
        </authorList>
    </citation>
    <scope>NUCLEOTIDE SEQUENCE [LARGE SCALE GENOMIC DNA]</scope>
    <source>
        <strain evidence="7">ATCC BAA-1733 / DSM 21960 / TBF 19.5.1</strain>
    </source>
</reference>
<dbReference type="GO" id="GO:0005737">
    <property type="term" value="C:cytoplasm"/>
    <property type="evidence" value="ECO:0007669"/>
    <property type="project" value="UniProtKB-ARBA"/>
</dbReference>
<dbReference type="GO" id="GO:0005840">
    <property type="term" value="C:ribosome"/>
    <property type="evidence" value="ECO:0007669"/>
    <property type="project" value="UniProtKB-KW"/>
</dbReference>
<dbReference type="InterPro" id="IPR038584">
    <property type="entry name" value="Ribosomal_bL33_sf"/>
</dbReference>